<dbReference type="AlphaFoldDB" id="A0A832H225"/>
<evidence type="ECO:0000313" key="2">
    <source>
        <dbReference type="EMBL" id="HGW93747.1"/>
    </source>
</evidence>
<gene>
    <name evidence="2" type="ORF">ENR47_05625</name>
</gene>
<dbReference type="Gene3D" id="3.40.50.300">
    <property type="entry name" value="P-loop containing nucleotide triphosphate hydrolases"/>
    <property type="match status" value="2"/>
</dbReference>
<dbReference type="Gene3D" id="2.30.30.780">
    <property type="match status" value="1"/>
</dbReference>
<dbReference type="GO" id="GO:0004386">
    <property type="term" value="F:helicase activity"/>
    <property type="evidence" value="ECO:0007669"/>
    <property type="project" value="UniProtKB-KW"/>
</dbReference>
<evidence type="ECO:0000259" key="1">
    <source>
        <dbReference type="Pfam" id="PF13538"/>
    </source>
</evidence>
<dbReference type="Pfam" id="PF13604">
    <property type="entry name" value="AAA_30"/>
    <property type="match status" value="1"/>
</dbReference>
<dbReference type="Pfam" id="PF13538">
    <property type="entry name" value="UvrD_C_2"/>
    <property type="match status" value="1"/>
</dbReference>
<reference evidence="2" key="1">
    <citation type="journal article" date="2020" name="mSystems">
        <title>Genome- and Community-Level Interaction Insights into Carbon Utilization and Element Cycling Functions of Hydrothermarchaeota in Hydrothermal Sediment.</title>
        <authorList>
            <person name="Zhou Z."/>
            <person name="Liu Y."/>
            <person name="Xu W."/>
            <person name="Pan J."/>
            <person name="Luo Z.H."/>
            <person name="Li M."/>
        </authorList>
    </citation>
    <scope>NUCLEOTIDE SEQUENCE [LARGE SCALE GENOMIC DNA]</scope>
    <source>
        <strain evidence="2">SpSt-402</strain>
    </source>
</reference>
<dbReference type="EMBL" id="DSRD01000364">
    <property type="protein sequence ID" value="HGW93747.1"/>
    <property type="molecule type" value="Genomic_DNA"/>
</dbReference>
<keyword evidence="2" id="KW-0378">Hydrolase</keyword>
<sequence length="432" mass="49678">MLLTEQQQTAVRALQHFLSDDEKKLFLLAGYPGTGKSTTIVQVVRLLIAGAGLKVVLTAPTNKAVAVLKQMASEQGLRVDCMTVHQLLGLSLVKRDKEKALERTSPSYLELFDLVVVDECSMVNRDLWNWIQQAVSNLWCRSKIVLMGDPAQLNPVNEPKSLSFTVQDKVILTQIVRQGDDNPLLDVLKRCRLAIKQRSPFQPLMHTTEDRQSGMVLVNSTTLLNYACKRVQQFEQEPNRFRVLCWTNKRVDYYNRSLRRQLYGNHAPRFLVGERLITMESAIAPDGKTVVLPTSIEFAITNIEEQRYEGYCTWCLTVLPEGYEAERQLYVLHEDEQLRFDSESQRLLSDAKRNPFLWRRYYRHLETFAQVRPCFALTVHNSQGSTFEEVGIDGDDLRKRLGDGDRSSIREYNRLFYVGASRAKRRVLVAWS</sequence>
<proteinExistence type="predicted"/>
<dbReference type="SUPFAM" id="SSF52540">
    <property type="entry name" value="P-loop containing nucleoside triphosphate hydrolases"/>
    <property type="match status" value="1"/>
</dbReference>
<protein>
    <submittedName>
        <fullName evidence="2">DNA helicase</fullName>
    </submittedName>
</protein>
<comment type="caution">
    <text evidence="2">The sequence shown here is derived from an EMBL/GenBank/DDBJ whole genome shotgun (WGS) entry which is preliminary data.</text>
</comment>
<organism evidence="2">
    <name type="scientific">Oscillatoriales cyanobacterium SpSt-402</name>
    <dbReference type="NCBI Taxonomy" id="2282168"/>
    <lineage>
        <taxon>Bacteria</taxon>
        <taxon>Bacillati</taxon>
        <taxon>Cyanobacteriota</taxon>
        <taxon>Cyanophyceae</taxon>
        <taxon>Oscillatoriophycideae</taxon>
        <taxon>Oscillatoriales</taxon>
    </lineage>
</organism>
<dbReference type="InterPro" id="IPR027417">
    <property type="entry name" value="P-loop_NTPase"/>
</dbReference>
<keyword evidence="2" id="KW-0347">Helicase</keyword>
<accession>A0A832H225</accession>
<feature type="domain" description="UvrD-like helicase C-terminal" evidence="1">
    <location>
        <begin position="374"/>
        <end position="429"/>
    </location>
</feature>
<dbReference type="InterPro" id="IPR027785">
    <property type="entry name" value="UvrD-like_helicase_C"/>
</dbReference>
<dbReference type="InterPro" id="IPR050534">
    <property type="entry name" value="Coronavir_polyprotein_1ab"/>
</dbReference>
<dbReference type="CDD" id="cd18809">
    <property type="entry name" value="SF1_C_RecD"/>
    <property type="match status" value="1"/>
</dbReference>
<dbReference type="CDD" id="cd17933">
    <property type="entry name" value="DEXSc_RecD-like"/>
    <property type="match status" value="1"/>
</dbReference>
<keyword evidence="2" id="KW-0067">ATP-binding</keyword>
<keyword evidence="2" id="KW-0547">Nucleotide-binding</keyword>
<dbReference type="PANTHER" id="PTHR43788">
    <property type="entry name" value="DNA2/NAM7 HELICASE FAMILY MEMBER"/>
    <property type="match status" value="1"/>
</dbReference>
<name>A0A832H225_9CYAN</name>